<name>A0A9Q0YLQ1_HOLLE</name>
<dbReference type="Proteomes" id="UP001152320">
    <property type="component" value="Chromosome 19"/>
</dbReference>
<accession>A0A9Q0YLQ1</accession>
<reference evidence="1" key="1">
    <citation type="submission" date="2021-10" db="EMBL/GenBank/DDBJ databases">
        <title>Tropical sea cucumber genome reveals ecological adaptation and Cuvierian tubules defense mechanism.</title>
        <authorList>
            <person name="Chen T."/>
        </authorList>
    </citation>
    <scope>NUCLEOTIDE SEQUENCE</scope>
    <source>
        <strain evidence="1">Nanhai2018</strain>
        <tissue evidence="1">Muscle</tissue>
    </source>
</reference>
<keyword evidence="2" id="KW-1185">Reference proteome</keyword>
<sequence length="114" mass="13571">MNLLHEEINVRGKMQLHNFRRFILKGSEKDREVHIKSESNKITSHGNINMKKVLSTTLWHSTRHAVEFHFQNKEGISDISFRLKLCSRQVLRTVVDLQFDMKVRCIFYFQLPKS</sequence>
<dbReference type="AlphaFoldDB" id="A0A9Q0YLQ1"/>
<dbReference type="EMBL" id="JAIZAY010000019">
    <property type="protein sequence ID" value="KAJ8023756.1"/>
    <property type="molecule type" value="Genomic_DNA"/>
</dbReference>
<protein>
    <submittedName>
        <fullName evidence="1">Uncharacterized protein</fullName>
    </submittedName>
</protein>
<evidence type="ECO:0000313" key="1">
    <source>
        <dbReference type="EMBL" id="KAJ8023756.1"/>
    </source>
</evidence>
<gene>
    <name evidence="1" type="ORF">HOLleu_36290</name>
</gene>
<organism evidence="1 2">
    <name type="scientific">Holothuria leucospilota</name>
    <name type="common">Black long sea cucumber</name>
    <name type="synonym">Mertensiothuria leucospilota</name>
    <dbReference type="NCBI Taxonomy" id="206669"/>
    <lineage>
        <taxon>Eukaryota</taxon>
        <taxon>Metazoa</taxon>
        <taxon>Echinodermata</taxon>
        <taxon>Eleutherozoa</taxon>
        <taxon>Echinozoa</taxon>
        <taxon>Holothuroidea</taxon>
        <taxon>Aspidochirotacea</taxon>
        <taxon>Aspidochirotida</taxon>
        <taxon>Holothuriidae</taxon>
        <taxon>Holothuria</taxon>
    </lineage>
</organism>
<comment type="caution">
    <text evidence="1">The sequence shown here is derived from an EMBL/GenBank/DDBJ whole genome shotgun (WGS) entry which is preliminary data.</text>
</comment>
<evidence type="ECO:0000313" key="2">
    <source>
        <dbReference type="Proteomes" id="UP001152320"/>
    </source>
</evidence>
<proteinExistence type="predicted"/>